<dbReference type="CTD" id="79621"/>
<dbReference type="PANTHER" id="PTHR13383:SF11">
    <property type="entry name" value="RIBONUCLEASE H2 SUBUNIT B"/>
    <property type="match status" value="1"/>
</dbReference>
<evidence type="ECO:0000256" key="2">
    <source>
        <dbReference type="ARBA" id="ARBA00009823"/>
    </source>
</evidence>
<dbReference type="GO" id="GO:2000001">
    <property type="term" value="P:regulation of DNA damage checkpoint"/>
    <property type="evidence" value="ECO:0007669"/>
    <property type="project" value="Ensembl"/>
</dbReference>
<dbReference type="InterPro" id="IPR041195">
    <property type="entry name" value="Rnh202_N"/>
</dbReference>
<evidence type="ECO:0000256" key="8">
    <source>
        <dbReference type="SAM" id="MobiDB-lite"/>
    </source>
</evidence>
<keyword evidence="5" id="KW-0539">Nucleus</keyword>
<dbReference type="InterPro" id="IPR040456">
    <property type="entry name" value="RNase_H2_suB"/>
</dbReference>
<dbReference type="FunFam" id="2.20.25.530:FF:000001">
    <property type="entry name" value="Ribonuclease H2 subunit B"/>
    <property type="match status" value="1"/>
</dbReference>
<dbReference type="Gene3D" id="1.10.20.120">
    <property type="match status" value="1"/>
</dbReference>
<keyword evidence="12" id="KW-1185">Reference proteome</keyword>
<dbReference type="GO" id="GO:0006401">
    <property type="term" value="P:RNA catabolic process"/>
    <property type="evidence" value="ECO:0007669"/>
    <property type="project" value="Ensembl"/>
</dbReference>
<organism evidence="11 12">
    <name type="scientific">Pseudonaja textilis</name>
    <name type="common">Eastern brown snake</name>
    <dbReference type="NCBI Taxonomy" id="8673"/>
    <lineage>
        <taxon>Eukaryota</taxon>
        <taxon>Metazoa</taxon>
        <taxon>Chordata</taxon>
        <taxon>Craniata</taxon>
        <taxon>Vertebrata</taxon>
        <taxon>Euteleostomi</taxon>
        <taxon>Lepidosauria</taxon>
        <taxon>Squamata</taxon>
        <taxon>Bifurcata</taxon>
        <taxon>Unidentata</taxon>
        <taxon>Episquamata</taxon>
        <taxon>Toxicofera</taxon>
        <taxon>Serpentes</taxon>
        <taxon>Colubroidea</taxon>
        <taxon>Elapidae</taxon>
        <taxon>Hydrophiinae</taxon>
        <taxon>Pseudonaja</taxon>
    </lineage>
</organism>
<accession>A0A670YBK4</accession>
<dbReference type="Pfam" id="PF17745">
    <property type="entry name" value="Ydr279_N"/>
    <property type="match status" value="1"/>
</dbReference>
<evidence type="ECO:0000256" key="5">
    <source>
        <dbReference type="ARBA" id="ARBA00023242"/>
    </source>
</evidence>
<dbReference type="GeneID" id="113442684"/>
<reference evidence="11" key="1">
    <citation type="submission" date="2025-08" db="UniProtKB">
        <authorList>
            <consortium name="Ensembl"/>
        </authorList>
    </citation>
    <scope>IDENTIFICATION</scope>
</reference>
<evidence type="ECO:0000313" key="11">
    <source>
        <dbReference type="Ensembl" id="ENSPTXP00000008403.1"/>
    </source>
</evidence>
<evidence type="ECO:0000259" key="9">
    <source>
        <dbReference type="Pfam" id="PF09468"/>
    </source>
</evidence>
<comment type="similarity">
    <text evidence="2">Belongs to the RNase H2 subunit B family.</text>
</comment>
<dbReference type="OrthoDB" id="29098at2759"/>
<evidence type="ECO:0000256" key="1">
    <source>
        <dbReference type="ARBA" id="ARBA00004123"/>
    </source>
</evidence>
<evidence type="ECO:0000259" key="10">
    <source>
        <dbReference type="Pfam" id="PF17745"/>
    </source>
</evidence>
<dbReference type="AlphaFoldDB" id="A0A670YBK4"/>
<sequence>MPSGKGKPLAARPEKRGGGNSSRQWVVVLPETATDAPKKPGAGPLFSRLPHPSTGQAALYLFGSDACQIFEIKAFHEEYRSWFIGQEVQCDGRLFFATPMDPLFLVLFYLMKAEKEQGKFQPLDQVLVDEEFSSSIQLLQCTNTSQSIHHIAEQKEIGGKKFFRYSEKKTLTWLNKKVNQLVKVIKENNIPVGEKVQAATFISNNQANSGTEEDYIRYAHGLISEYIPEELSATLANYLRLPQGTDLPSEPASKKRKLSDGPVEAEEDYTKFNTGDLKNKKANSKMSAAQKALAKVDKSGMKTMSSFFRPKTTTPK</sequence>
<feature type="region of interest" description="Disordered" evidence="8">
    <location>
        <begin position="244"/>
        <end position="284"/>
    </location>
</feature>
<dbReference type="PANTHER" id="PTHR13383">
    <property type="entry name" value="RIBONUCLEASE H2 SUBUNIT B"/>
    <property type="match status" value="1"/>
</dbReference>
<evidence type="ECO:0000256" key="7">
    <source>
        <dbReference type="ARBA" id="ARBA00033464"/>
    </source>
</evidence>
<evidence type="ECO:0000256" key="3">
    <source>
        <dbReference type="ARBA" id="ARBA00011277"/>
    </source>
</evidence>
<dbReference type="Gene3D" id="2.20.25.530">
    <property type="match status" value="1"/>
</dbReference>
<feature type="region of interest" description="Disordered" evidence="8">
    <location>
        <begin position="1"/>
        <end position="24"/>
    </location>
</feature>
<feature type="domain" description="Ribonuclease H2 subunit B wHTH" evidence="9">
    <location>
        <begin position="104"/>
        <end position="235"/>
    </location>
</feature>
<name>A0A670YBK4_PSETE</name>
<dbReference type="InterPro" id="IPR019024">
    <property type="entry name" value="RNase_H2_suB_wHTH"/>
</dbReference>
<proteinExistence type="inferred from homology"/>
<dbReference type="GO" id="GO:0009259">
    <property type="term" value="P:ribonucleotide metabolic process"/>
    <property type="evidence" value="ECO:0007669"/>
    <property type="project" value="Ensembl"/>
</dbReference>
<evidence type="ECO:0000256" key="4">
    <source>
        <dbReference type="ARBA" id="ARBA00019062"/>
    </source>
</evidence>
<reference evidence="11" key="2">
    <citation type="submission" date="2025-09" db="UniProtKB">
        <authorList>
            <consortium name="Ensembl"/>
        </authorList>
    </citation>
    <scope>IDENTIFICATION</scope>
</reference>
<protein>
    <recommendedName>
        <fullName evidence="4">Ribonuclease H2 subunit B</fullName>
    </recommendedName>
    <alternativeName>
        <fullName evidence="7">Ribonuclease HI subunit B</fullName>
    </alternativeName>
</protein>
<comment type="function">
    <text evidence="6">Non catalytic subunit of RNase H2, an endonuclease that specifically degrades the RNA of RNA:DNA hybrids. Participates in DNA replication, possibly by mediating the removal of lagging-strand Okazaki fragment RNA primers during DNA replication. Mediates the excision of single ribonucleotides from DNA:RNA duplexes.</text>
</comment>
<dbReference type="RefSeq" id="XP_026566181.1">
    <property type="nucleotide sequence ID" value="XM_026710396.1"/>
</dbReference>
<gene>
    <name evidence="11" type="primary">RNASEH2B</name>
</gene>
<dbReference type="GO" id="GO:0010389">
    <property type="term" value="P:regulation of G2/M transition of mitotic cell cycle"/>
    <property type="evidence" value="ECO:0007669"/>
    <property type="project" value="Ensembl"/>
</dbReference>
<dbReference type="CDD" id="cd09270">
    <property type="entry name" value="RNase_H2-B"/>
    <property type="match status" value="1"/>
</dbReference>
<comment type="subcellular location">
    <subcellularLocation>
        <location evidence="1">Nucleus</location>
    </subcellularLocation>
</comment>
<comment type="subunit">
    <text evidence="3">The RNase H2 complex is a heterotrimer composed of the catalytic subunit RNASEH2A and the non-catalytic subunits RNASEH2B and RNASEH2C.</text>
</comment>
<dbReference type="GeneTree" id="ENSGT00390000011439"/>
<dbReference type="Proteomes" id="UP000472273">
    <property type="component" value="Unplaced"/>
</dbReference>
<dbReference type="GO" id="GO:0010629">
    <property type="term" value="P:negative regulation of gene expression"/>
    <property type="evidence" value="ECO:0007669"/>
    <property type="project" value="Ensembl"/>
</dbReference>
<dbReference type="Ensembl" id="ENSPTXT00000008696.1">
    <property type="protein sequence ID" value="ENSPTXP00000008403.1"/>
    <property type="gene ID" value="ENSPTXG00000006077.1"/>
</dbReference>
<dbReference type="GO" id="GO:0005654">
    <property type="term" value="C:nucleoplasm"/>
    <property type="evidence" value="ECO:0007669"/>
    <property type="project" value="Ensembl"/>
</dbReference>
<dbReference type="GO" id="GO:0032299">
    <property type="term" value="C:ribonuclease H2 complex"/>
    <property type="evidence" value="ECO:0007669"/>
    <property type="project" value="Ensembl"/>
</dbReference>
<dbReference type="OMA" id="AQWVLIA"/>
<dbReference type="GO" id="GO:0010467">
    <property type="term" value="P:gene expression"/>
    <property type="evidence" value="ECO:0007669"/>
    <property type="project" value="Ensembl"/>
</dbReference>
<feature type="domain" description="Rnh202 triple barrel" evidence="10">
    <location>
        <begin position="29"/>
        <end position="101"/>
    </location>
</feature>
<evidence type="ECO:0000256" key="6">
    <source>
        <dbReference type="ARBA" id="ARBA00024778"/>
    </source>
</evidence>
<dbReference type="KEGG" id="ptex:113442684"/>
<dbReference type="GO" id="GO:0048146">
    <property type="term" value="P:positive regulation of fibroblast proliferation"/>
    <property type="evidence" value="ECO:0007669"/>
    <property type="project" value="Ensembl"/>
</dbReference>
<dbReference type="GO" id="GO:0048144">
    <property type="term" value="P:fibroblast proliferation"/>
    <property type="evidence" value="ECO:0007669"/>
    <property type="project" value="Ensembl"/>
</dbReference>
<dbReference type="Pfam" id="PF09468">
    <property type="entry name" value="RNase_H2-Ydr279"/>
    <property type="match status" value="1"/>
</dbReference>
<evidence type="ECO:0000313" key="12">
    <source>
        <dbReference type="Proteomes" id="UP000472273"/>
    </source>
</evidence>
<dbReference type="FunFam" id="1.10.20.120:FF:000001">
    <property type="entry name" value="Ribonuclease H2 subunit B"/>
    <property type="match status" value="1"/>
</dbReference>